<evidence type="ECO:0000256" key="3">
    <source>
        <dbReference type="ARBA" id="ARBA00022722"/>
    </source>
</evidence>
<dbReference type="KEGG" id="mchc:CK556_02665"/>
<evidence type="ECO:0000313" key="8">
    <source>
        <dbReference type="Proteomes" id="UP000232229"/>
    </source>
</evidence>
<sequence>MSNILGLDVGSKTIGLASSTGSVARKEINLRFEEWDFEAGVETLTEFIKDKNFTTFVFGYPKNMDGSIGERAEMVDYFIEGFLVYNPEISTDQIIRIDERRTTKMAKSIMIEAGLTRKKQKENKDTLAAQLILETYLEQINKLN</sequence>
<dbReference type="RefSeq" id="WP_027875566.1">
    <property type="nucleotide sequence ID" value="NZ_CP023173.1"/>
</dbReference>
<dbReference type="GO" id="GO:0004518">
    <property type="term" value="F:nuclease activity"/>
    <property type="evidence" value="ECO:0007669"/>
    <property type="project" value="UniProtKB-KW"/>
</dbReference>
<dbReference type="STRING" id="1336232.GCA_000518825_01211"/>
<dbReference type="PANTHER" id="PTHR33317:SF4">
    <property type="entry name" value="POLYNUCLEOTIDYL TRANSFERASE, RIBONUCLEASE H-LIKE SUPERFAMILY PROTEIN"/>
    <property type="match status" value="1"/>
</dbReference>
<evidence type="ECO:0000256" key="5">
    <source>
        <dbReference type="HAMAP-Rule" id="MF_00651"/>
    </source>
</evidence>
<accession>A0A249SNQ1</accession>
<reference evidence="7 8" key="1">
    <citation type="submission" date="2017-08" db="EMBL/GenBank/DDBJ databases">
        <title>Complete Genome Sequence of Mesoplasma chauliocola.</title>
        <authorList>
            <person name="Knight T.F.Jr."/>
            <person name="Citino T."/>
        </authorList>
    </citation>
    <scope>NUCLEOTIDE SEQUENCE [LARGE SCALE GENOMIC DNA]</scope>
    <source>
        <strain evidence="7 8">CHPA-2</strain>
    </source>
</reference>
<gene>
    <name evidence="7" type="ORF">CK556_02665</name>
</gene>
<dbReference type="InterPro" id="IPR006641">
    <property type="entry name" value="YqgF/RNaseH-like_dom"/>
</dbReference>
<dbReference type="AlphaFoldDB" id="A0A249SNQ1"/>
<dbReference type="SUPFAM" id="SSF53098">
    <property type="entry name" value="Ribonuclease H-like"/>
    <property type="match status" value="1"/>
</dbReference>
<dbReference type="GO" id="GO:0000967">
    <property type="term" value="P:rRNA 5'-end processing"/>
    <property type="evidence" value="ECO:0007669"/>
    <property type="project" value="UniProtKB-UniRule"/>
</dbReference>
<keyword evidence="2 5" id="KW-0690">Ribosome biogenesis</keyword>
<dbReference type="Pfam" id="PF03652">
    <property type="entry name" value="RuvX"/>
    <property type="match status" value="1"/>
</dbReference>
<evidence type="ECO:0000256" key="2">
    <source>
        <dbReference type="ARBA" id="ARBA00022517"/>
    </source>
</evidence>
<dbReference type="EC" id="3.1.-.-" evidence="5"/>
<evidence type="ECO:0000313" key="7">
    <source>
        <dbReference type="EMBL" id="ASZ09242.1"/>
    </source>
</evidence>
<comment type="similarity">
    <text evidence="5">Belongs to the YqgF HJR family.</text>
</comment>
<name>A0A249SNQ1_9MOLU</name>
<keyword evidence="4 5" id="KW-0378">Hydrolase</keyword>
<comment type="subcellular location">
    <subcellularLocation>
        <location evidence="5">Cytoplasm</location>
    </subcellularLocation>
</comment>
<dbReference type="Gene3D" id="3.30.420.140">
    <property type="entry name" value="YqgF/RNase H-like domain"/>
    <property type="match status" value="1"/>
</dbReference>
<keyword evidence="1 5" id="KW-0963">Cytoplasm</keyword>
<dbReference type="GO" id="GO:0005829">
    <property type="term" value="C:cytosol"/>
    <property type="evidence" value="ECO:0007669"/>
    <property type="project" value="TreeGrafter"/>
</dbReference>
<dbReference type="Proteomes" id="UP000232229">
    <property type="component" value="Chromosome"/>
</dbReference>
<dbReference type="InterPro" id="IPR037027">
    <property type="entry name" value="YqgF/RNaseH-like_dom_sf"/>
</dbReference>
<evidence type="ECO:0000259" key="6">
    <source>
        <dbReference type="SMART" id="SM00732"/>
    </source>
</evidence>
<evidence type="ECO:0000256" key="1">
    <source>
        <dbReference type="ARBA" id="ARBA00022490"/>
    </source>
</evidence>
<dbReference type="PANTHER" id="PTHR33317">
    <property type="entry name" value="POLYNUCLEOTIDYL TRANSFERASE, RIBONUCLEASE H-LIKE SUPERFAMILY PROTEIN"/>
    <property type="match status" value="1"/>
</dbReference>
<organism evidence="7 8">
    <name type="scientific">Mesoplasma chauliocola</name>
    <dbReference type="NCBI Taxonomy" id="216427"/>
    <lineage>
        <taxon>Bacteria</taxon>
        <taxon>Bacillati</taxon>
        <taxon>Mycoplasmatota</taxon>
        <taxon>Mollicutes</taxon>
        <taxon>Entomoplasmatales</taxon>
        <taxon>Entomoplasmataceae</taxon>
        <taxon>Mesoplasma</taxon>
    </lineage>
</organism>
<dbReference type="EMBL" id="CP023173">
    <property type="protein sequence ID" value="ASZ09242.1"/>
    <property type="molecule type" value="Genomic_DNA"/>
</dbReference>
<evidence type="ECO:0000256" key="4">
    <source>
        <dbReference type="ARBA" id="ARBA00022801"/>
    </source>
</evidence>
<keyword evidence="3 5" id="KW-0540">Nuclease</keyword>
<dbReference type="NCBIfam" id="TIGR00250">
    <property type="entry name" value="RNAse_H_YqgF"/>
    <property type="match status" value="1"/>
</dbReference>
<proteinExistence type="inferred from homology"/>
<feature type="domain" description="YqgF/RNase H-like" evidence="6">
    <location>
        <begin position="2"/>
        <end position="106"/>
    </location>
</feature>
<dbReference type="SMART" id="SM00732">
    <property type="entry name" value="YqgFc"/>
    <property type="match status" value="1"/>
</dbReference>
<dbReference type="CDD" id="cd16964">
    <property type="entry name" value="YqgF"/>
    <property type="match status" value="1"/>
</dbReference>
<dbReference type="HAMAP" id="MF_00651">
    <property type="entry name" value="Nuclease_YqgF"/>
    <property type="match status" value="1"/>
</dbReference>
<dbReference type="InterPro" id="IPR012337">
    <property type="entry name" value="RNaseH-like_sf"/>
</dbReference>
<comment type="function">
    <text evidence="5">Could be a nuclease involved in processing of the 5'-end of pre-16S rRNA.</text>
</comment>
<dbReference type="InterPro" id="IPR005227">
    <property type="entry name" value="YqgF"/>
</dbReference>
<dbReference type="GO" id="GO:0016788">
    <property type="term" value="F:hydrolase activity, acting on ester bonds"/>
    <property type="evidence" value="ECO:0007669"/>
    <property type="project" value="UniProtKB-UniRule"/>
</dbReference>
<keyword evidence="8" id="KW-1185">Reference proteome</keyword>
<protein>
    <recommendedName>
        <fullName evidence="5">Putative pre-16S rRNA nuclease</fullName>
        <ecNumber evidence="5">3.1.-.-</ecNumber>
    </recommendedName>
</protein>